<sequence>MKTCKQGYYYCYTDKKCKRIPSGYRIASSGYLRKENDNSEDDGDDSTNSNGNSNGSNGSGSGNGGSNGGGMSESTILEKLDGKSAKDKGYSLRDWFKGGGWKQAGGKYDGKPCAKQPGQTTKPYCRDSDDRAAMSKDERDKRAAKKRKEDPNPDRKGKAKIVTQKNSFESEGILVDEGKKDACYKKVKASAKVWPSAYASGRLVQCRKKGAANYGNKSESVEYSDWRDDFKAMEYEFVDIIKAEPIKGGQEQIDELKCWKGYKRKKVLFQEKRVLV</sequence>
<dbReference type="KEGG" id="vg:15011064"/>
<evidence type="ECO:0000256" key="1">
    <source>
        <dbReference type="SAM" id="MobiDB-lite"/>
    </source>
</evidence>
<proteinExistence type="predicted"/>
<feature type="region of interest" description="Disordered" evidence="1">
    <location>
        <begin position="29"/>
        <end position="164"/>
    </location>
</feature>
<gene>
    <name evidence="2" type="ORF">SWZG_00153</name>
</gene>
<keyword evidence="3" id="KW-1185">Reference proteome</keyword>
<feature type="compositionally biased region" description="Low complexity" evidence="1">
    <location>
        <begin position="46"/>
        <end position="56"/>
    </location>
</feature>
<reference evidence="2 3" key="1">
    <citation type="submission" date="2010-10" db="EMBL/GenBank/DDBJ databases">
        <title>The Genome Sequence of Synechococcus phage S-SKS1.</title>
        <authorList>
            <consortium name="The Broad Institute Genome Sequencing Platform"/>
            <person name="Henn M.R."/>
            <person name="Clokie M."/>
            <person name="Levin J."/>
            <person name="Malboeuf C."/>
            <person name="Casali M."/>
            <person name="Russ C."/>
            <person name="Lennon N."/>
            <person name="Chapman S.B."/>
            <person name="Erlich R."/>
            <person name="Young S.K."/>
            <person name="Yandava C."/>
            <person name="Zeng Q."/>
            <person name="Alvarado L."/>
            <person name="Anderson S."/>
            <person name="Berlin A."/>
            <person name="Chen Z."/>
            <person name="Freedman E."/>
            <person name="Gellesch M."/>
            <person name="Goldberg J."/>
            <person name="Green L."/>
            <person name="Griggs A."/>
            <person name="Gujja S."/>
            <person name="Heilman E.R."/>
            <person name="Heiman D."/>
            <person name="Hollinger A."/>
            <person name="Howarth C."/>
            <person name="Larson L."/>
            <person name="Mehta T."/>
            <person name="Pearson M."/>
            <person name="Roberts A."/>
            <person name="Ryan E."/>
            <person name="Saif S."/>
            <person name="Shea T."/>
            <person name="Shenoy N."/>
            <person name="Sisk P."/>
            <person name="Stolte C."/>
            <person name="Sykes S."/>
            <person name="White J."/>
            <person name="Haas B."/>
            <person name="Nusbaum C."/>
            <person name="Birren B."/>
        </authorList>
    </citation>
    <scope>NUCLEOTIDE SEQUENCE [LARGE SCALE GENOMIC DNA]</scope>
</reference>
<dbReference type="RefSeq" id="YP_007674514.1">
    <property type="nucleotide sequence ID" value="NC_020851.1"/>
</dbReference>
<dbReference type="Proteomes" id="UP000201252">
    <property type="component" value="Segment"/>
</dbReference>
<dbReference type="GeneID" id="15011064"/>
<evidence type="ECO:0000313" key="2">
    <source>
        <dbReference type="EMBL" id="AGH31662.1"/>
    </source>
</evidence>
<evidence type="ECO:0000313" key="3">
    <source>
        <dbReference type="Proteomes" id="UP000201252"/>
    </source>
</evidence>
<feature type="compositionally biased region" description="Basic and acidic residues" evidence="1">
    <location>
        <begin position="76"/>
        <end position="96"/>
    </location>
</feature>
<feature type="compositionally biased region" description="Gly residues" evidence="1">
    <location>
        <begin position="57"/>
        <end position="71"/>
    </location>
</feature>
<feature type="compositionally biased region" description="Basic and acidic residues" evidence="1">
    <location>
        <begin position="124"/>
        <end position="156"/>
    </location>
</feature>
<accession>M4R1P7</accession>
<name>M4R1P7_9CAUD</name>
<dbReference type="OrthoDB" id="4361at10239"/>
<dbReference type="EMBL" id="HQ633071">
    <property type="protein sequence ID" value="AGH31662.1"/>
    <property type="molecule type" value="Genomic_DNA"/>
</dbReference>
<protein>
    <submittedName>
        <fullName evidence="2">Uncharacterized protein</fullName>
    </submittedName>
</protein>
<organism evidence="2 3">
    <name type="scientific">Synechococcus phage S-SKS1</name>
    <dbReference type="NCBI Taxonomy" id="754042"/>
    <lineage>
        <taxon>Viruses</taxon>
        <taxon>Duplodnaviria</taxon>
        <taxon>Heunggongvirae</taxon>
        <taxon>Uroviricota</taxon>
        <taxon>Caudoviricetes</taxon>
        <taxon>Llyrvirus</taxon>
        <taxon>Llyrvirus SSKS1</taxon>
    </lineage>
</organism>